<organism evidence="4 5">
    <name type="scientific">Coccomyxa subellipsoidea (strain C-169)</name>
    <name type="common">Green microalga</name>
    <dbReference type="NCBI Taxonomy" id="574566"/>
    <lineage>
        <taxon>Eukaryota</taxon>
        <taxon>Viridiplantae</taxon>
        <taxon>Chlorophyta</taxon>
        <taxon>core chlorophytes</taxon>
        <taxon>Trebouxiophyceae</taxon>
        <taxon>Trebouxiophyceae incertae sedis</taxon>
        <taxon>Coccomyxaceae</taxon>
        <taxon>Coccomyxa</taxon>
        <taxon>Coccomyxa subellipsoidea</taxon>
    </lineage>
</organism>
<name>I0Z038_COCSC</name>
<dbReference type="InterPro" id="IPR036465">
    <property type="entry name" value="vWFA_dom_sf"/>
</dbReference>
<dbReference type="Pfam" id="PF11443">
    <property type="entry name" value="DUF2828"/>
    <property type="match status" value="1"/>
</dbReference>
<reference evidence="4 5" key="1">
    <citation type="journal article" date="2012" name="Genome Biol.">
        <title>The genome of the polar eukaryotic microalga coccomyxa subellipsoidea reveals traits of cold adaptation.</title>
        <authorList>
            <person name="Blanc G."/>
            <person name="Agarkova I."/>
            <person name="Grimwood J."/>
            <person name="Kuo A."/>
            <person name="Brueggeman A."/>
            <person name="Dunigan D."/>
            <person name="Gurnon J."/>
            <person name="Ladunga I."/>
            <person name="Lindquist E."/>
            <person name="Lucas S."/>
            <person name="Pangilinan J."/>
            <person name="Proschold T."/>
            <person name="Salamov A."/>
            <person name="Schmutz J."/>
            <person name="Weeks D."/>
            <person name="Yamada T."/>
            <person name="Claverie J.M."/>
            <person name="Grigoriev I."/>
            <person name="Van Etten J."/>
            <person name="Lomsadze A."/>
            <person name="Borodovsky M."/>
        </authorList>
    </citation>
    <scope>NUCLEOTIDE SEQUENCE [LARGE SCALE GENOMIC DNA]</scope>
    <source>
        <strain evidence="4 5">C-169</strain>
    </source>
</reference>
<dbReference type="Proteomes" id="UP000007264">
    <property type="component" value="Unassembled WGS sequence"/>
</dbReference>
<dbReference type="AlphaFoldDB" id="I0Z038"/>
<evidence type="ECO:0000256" key="1">
    <source>
        <dbReference type="SAM" id="MobiDB-lite"/>
    </source>
</evidence>
<dbReference type="eggNOG" id="ENOG502QT1I">
    <property type="taxonomic scope" value="Eukaryota"/>
</dbReference>
<dbReference type="GeneID" id="17042005"/>
<dbReference type="PIRSF" id="PIRSF015417">
    <property type="entry name" value="T31B5_30_vWA"/>
    <property type="match status" value="1"/>
</dbReference>
<dbReference type="PANTHER" id="PTHR31373:SF27">
    <property type="entry name" value="TROVE DOMAIN-CONTAINING PROTEIN"/>
    <property type="match status" value="1"/>
</dbReference>
<dbReference type="OrthoDB" id="510705at2759"/>
<feature type="domain" description="DUF2828" evidence="2">
    <location>
        <begin position="107"/>
        <end position="520"/>
    </location>
</feature>
<dbReference type="InterPro" id="IPR011205">
    <property type="entry name" value="UCP015417_vWA"/>
</dbReference>
<evidence type="ECO:0000313" key="5">
    <source>
        <dbReference type="Proteomes" id="UP000007264"/>
    </source>
</evidence>
<feature type="compositionally biased region" description="Low complexity" evidence="1">
    <location>
        <begin position="645"/>
        <end position="664"/>
    </location>
</feature>
<comment type="caution">
    <text evidence="4">The sequence shown here is derived from an EMBL/GenBank/DDBJ whole genome shotgun (WGS) entry which is preliminary data.</text>
</comment>
<dbReference type="RefSeq" id="XP_005648551.1">
    <property type="nucleotide sequence ID" value="XM_005648494.1"/>
</dbReference>
<proteinExistence type="predicted"/>
<dbReference type="EMBL" id="AGSI01000006">
    <property type="protein sequence ID" value="EIE24007.1"/>
    <property type="molecule type" value="Genomic_DNA"/>
</dbReference>
<accession>I0Z038</accession>
<dbReference type="InterPro" id="IPR058580">
    <property type="entry name" value="DUF2828"/>
</dbReference>
<dbReference type="KEGG" id="csl:COCSUDRAFT_62533"/>
<evidence type="ECO:0000259" key="2">
    <source>
        <dbReference type="Pfam" id="PF11443"/>
    </source>
</evidence>
<dbReference type="PANTHER" id="PTHR31373">
    <property type="entry name" value="OS06G0652100 PROTEIN"/>
    <property type="match status" value="1"/>
</dbReference>
<keyword evidence="5" id="KW-1185">Reference proteome</keyword>
<evidence type="ECO:0000313" key="4">
    <source>
        <dbReference type="EMBL" id="EIE24007.1"/>
    </source>
</evidence>
<evidence type="ECO:0000259" key="3">
    <source>
        <dbReference type="Pfam" id="PF25043"/>
    </source>
</evidence>
<dbReference type="Pfam" id="PF25043">
    <property type="entry name" value="DUF7788"/>
    <property type="match status" value="1"/>
</dbReference>
<dbReference type="Gene3D" id="3.40.50.410">
    <property type="entry name" value="von Willebrand factor, type A domain"/>
    <property type="match status" value="1"/>
</dbReference>
<feature type="domain" description="DUF7788" evidence="3">
    <location>
        <begin position="522"/>
        <end position="756"/>
    </location>
</feature>
<gene>
    <name evidence="4" type="ORF">COCSUDRAFT_62533</name>
</gene>
<feature type="region of interest" description="Disordered" evidence="1">
    <location>
        <begin position="637"/>
        <end position="669"/>
    </location>
</feature>
<protein>
    <submittedName>
        <fullName evidence="4">Uncharacterized protein</fullName>
    </submittedName>
</protein>
<feature type="region of interest" description="Disordered" evidence="1">
    <location>
        <begin position="255"/>
        <end position="285"/>
    </location>
</feature>
<sequence>MAANDLQQWEQIMDPSRDMACEFKRRKTCDEPLLSGPWNNFGFAKPEGFHLPKLSKEAAVRTSLLEELASALPLPIGPSPQRQEGQEATAPFVDMLITEAANLQKRTENHAPTFSSSGSSLVDLFFQVVEDSKCTLVHDLLTKGWQEDPLVMLQLIAHLRDIRNGKGETARSLDAYVWLAMHHPRTLLANLPEMVKSGYWKDLLELLVRLCVGEEEWAARAEAIAKRVKGANHASRKKAKKERLKEWRTSVRSIKDADGRQAAKTARAETKAEEEKTRGYGDKERRHAEQLAAIERARRKFNEDPVYRALHSAVALLFAEQLRRDLADLHAGKMVSSLAAKWAPTPKGHHDRDTLIATTIAELLYSEAEHLTEGMPYDDYAELARRCFQKEYTTVLRKAAPVTEDLMAKRKFSEIDYSRVASVCFKRNKKTFKYHDKDRLVEYLSKVKKGEAKINAGALKPHELVKEAMQKAGCEYMGYGNPGSESEDDKAGDDEMDTGMEVAEAQWKAYVQKLREGGELSSAMAICDVSGSMHGQPMQVAIALSLLTAEVTKPPFNKIICTFSSTPELHLVKGNTLVEQVTNIVKMKWGMNTDLNAVFTLLLERAVASKLKPDDMIKTLFIFSDMEFDEATRPGHDYGYGGYANDSPSDSDSDSNSSSSSDSDGGVGHISSYVQRLSLLERRKREATNFEDAKARFEAAGYALPQVVFWNLRDSSVGGKKSTPVTMNEAGAALVSGFSGHLLKLFMESGGDVDAWKDRMSPFNVMLAATRDCGRYEDWRVLD</sequence>
<dbReference type="InterPro" id="IPR056690">
    <property type="entry name" value="DUF7788"/>
</dbReference>
<dbReference type="SUPFAM" id="SSF53300">
    <property type="entry name" value="vWA-like"/>
    <property type="match status" value="1"/>
</dbReference>